<evidence type="ECO:0000256" key="9">
    <source>
        <dbReference type="ARBA" id="ARBA00022898"/>
    </source>
</evidence>
<dbReference type="InterPro" id="IPR036038">
    <property type="entry name" value="Aminotransferase-like"/>
</dbReference>
<evidence type="ECO:0000256" key="2">
    <source>
        <dbReference type="ARBA" id="ARBA00003109"/>
    </source>
</evidence>
<comment type="catalytic activity">
    <reaction evidence="12">
        <text>L-isoleucine + 2-oxoglutarate = (S)-3-methyl-2-oxopentanoate + L-glutamate</text>
        <dbReference type="Rhea" id="RHEA:24801"/>
        <dbReference type="ChEBI" id="CHEBI:16810"/>
        <dbReference type="ChEBI" id="CHEBI:29985"/>
        <dbReference type="ChEBI" id="CHEBI:35146"/>
        <dbReference type="ChEBI" id="CHEBI:58045"/>
        <dbReference type="EC" id="2.6.1.42"/>
    </reaction>
</comment>
<sequence length="293" mass="30632">MPIWLDGERFETARVPFDLGDRGLLLGDGVFDTALVANGRAVFRDQHLARLEAACAALAIPFDRAAAERVMDAAAAEAGAGSLRLTVTRGAGPRGLAPPPSPRPSMIATFAAGAPLVAFAPIRLRQTAIRRNETSPLSRLKTLNYLDAVLAAGEARREGFDEALFLNSRGRVACAGTGNLFALTAGRLTTPPLADGVLPGILRAVLLDLAPRLGLAVAEASLAPAELFGAEAVFMTNSLRLLAPVAAIDAREFPSSRVHPDLRRLAEALADAVAEDCGTVLLTPDAIAARFAT</sequence>
<dbReference type="GO" id="GO:0009082">
    <property type="term" value="P:branched-chain amino acid biosynthetic process"/>
    <property type="evidence" value="ECO:0007669"/>
    <property type="project" value="UniProtKB-KW"/>
</dbReference>
<evidence type="ECO:0000256" key="10">
    <source>
        <dbReference type="ARBA" id="ARBA00023304"/>
    </source>
</evidence>
<comment type="catalytic activity">
    <reaction evidence="11">
        <text>L-valine + 2-oxoglutarate = 3-methyl-2-oxobutanoate + L-glutamate</text>
        <dbReference type="Rhea" id="RHEA:24813"/>
        <dbReference type="ChEBI" id="CHEBI:11851"/>
        <dbReference type="ChEBI" id="CHEBI:16810"/>
        <dbReference type="ChEBI" id="CHEBI:29985"/>
        <dbReference type="ChEBI" id="CHEBI:57762"/>
        <dbReference type="EC" id="2.6.1.42"/>
    </reaction>
</comment>
<comment type="function">
    <text evidence="2">Acts on leucine, isoleucine and valine.</text>
</comment>
<dbReference type="Gene3D" id="3.30.470.10">
    <property type="match status" value="1"/>
</dbReference>
<keyword evidence="10" id="KW-0028">Amino-acid biosynthesis</keyword>
<keyword evidence="15" id="KW-1185">Reference proteome</keyword>
<comment type="cofactor">
    <cofactor evidence="1">
        <name>pyridoxal 5'-phosphate</name>
        <dbReference type="ChEBI" id="CHEBI:597326"/>
    </cofactor>
</comment>
<dbReference type="GO" id="GO:0005829">
    <property type="term" value="C:cytosol"/>
    <property type="evidence" value="ECO:0007669"/>
    <property type="project" value="TreeGrafter"/>
</dbReference>
<evidence type="ECO:0000313" key="15">
    <source>
        <dbReference type="Proteomes" id="UP000644699"/>
    </source>
</evidence>
<dbReference type="InterPro" id="IPR043132">
    <property type="entry name" value="BCAT-like_C"/>
</dbReference>
<dbReference type="InterPro" id="IPR043131">
    <property type="entry name" value="BCAT-like_N"/>
</dbReference>
<comment type="caution">
    <text evidence="14">The sequence shown here is derived from an EMBL/GenBank/DDBJ whole genome shotgun (WGS) entry which is preliminary data.</text>
</comment>
<evidence type="ECO:0000256" key="11">
    <source>
        <dbReference type="ARBA" id="ARBA00048212"/>
    </source>
</evidence>
<dbReference type="InterPro" id="IPR001544">
    <property type="entry name" value="Aminotrans_IV"/>
</dbReference>
<dbReference type="GO" id="GO:0008696">
    <property type="term" value="F:4-amino-4-deoxychorismate lyase activity"/>
    <property type="evidence" value="ECO:0007669"/>
    <property type="project" value="TreeGrafter"/>
</dbReference>
<dbReference type="GO" id="GO:0004084">
    <property type="term" value="F:branched-chain-amino-acid transaminase activity"/>
    <property type="evidence" value="ECO:0007669"/>
    <property type="project" value="UniProtKB-EC"/>
</dbReference>
<evidence type="ECO:0000256" key="5">
    <source>
        <dbReference type="ARBA" id="ARBA00005072"/>
    </source>
</evidence>
<comment type="pathway">
    <text evidence="3">Amino-acid biosynthesis; L-isoleucine biosynthesis; L-isoleucine from 2-oxobutanoate: step 4/4.</text>
</comment>
<gene>
    <name evidence="14" type="ORF">GCM10011390_02060</name>
</gene>
<dbReference type="PANTHER" id="PTHR42743:SF2">
    <property type="entry name" value="AMINODEOXYCHORISMATE LYASE"/>
    <property type="match status" value="1"/>
</dbReference>
<protein>
    <recommendedName>
        <fullName evidence="8">Probable branched-chain-amino-acid aminotransferase</fullName>
        <ecNumber evidence="7">2.6.1.42</ecNumber>
    </recommendedName>
</protein>
<organism evidence="14 15">
    <name type="scientific">Aureimonas endophytica</name>
    <dbReference type="NCBI Taxonomy" id="2027858"/>
    <lineage>
        <taxon>Bacteria</taxon>
        <taxon>Pseudomonadati</taxon>
        <taxon>Pseudomonadota</taxon>
        <taxon>Alphaproteobacteria</taxon>
        <taxon>Hyphomicrobiales</taxon>
        <taxon>Aurantimonadaceae</taxon>
        <taxon>Aureimonas</taxon>
    </lineage>
</organism>
<proteinExistence type="inferred from homology"/>
<dbReference type="EMBL" id="BMIQ01000001">
    <property type="protein sequence ID" value="GGD87013.1"/>
    <property type="molecule type" value="Genomic_DNA"/>
</dbReference>
<comment type="pathway">
    <text evidence="4">Amino-acid biosynthesis; L-valine biosynthesis; L-valine from pyruvate: step 4/4.</text>
</comment>
<evidence type="ECO:0000256" key="13">
    <source>
        <dbReference type="ARBA" id="ARBA00049229"/>
    </source>
</evidence>
<dbReference type="PANTHER" id="PTHR42743">
    <property type="entry name" value="AMINO-ACID AMINOTRANSFERASE"/>
    <property type="match status" value="1"/>
</dbReference>
<evidence type="ECO:0000256" key="1">
    <source>
        <dbReference type="ARBA" id="ARBA00001933"/>
    </source>
</evidence>
<dbReference type="SUPFAM" id="SSF56752">
    <property type="entry name" value="D-aminoacid aminotransferase-like PLP-dependent enzymes"/>
    <property type="match status" value="1"/>
</dbReference>
<evidence type="ECO:0000256" key="7">
    <source>
        <dbReference type="ARBA" id="ARBA00013053"/>
    </source>
</evidence>
<reference evidence="14" key="1">
    <citation type="journal article" date="2014" name="Int. J. Syst. Evol. Microbiol.">
        <title>Complete genome sequence of Corynebacterium casei LMG S-19264T (=DSM 44701T), isolated from a smear-ripened cheese.</title>
        <authorList>
            <consortium name="US DOE Joint Genome Institute (JGI-PGF)"/>
            <person name="Walter F."/>
            <person name="Albersmeier A."/>
            <person name="Kalinowski J."/>
            <person name="Ruckert C."/>
        </authorList>
    </citation>
    <scope>NUCLEOTIDE SEQUENCE</scope>
    <source>
        <strain evidence="14">CGMCC 1.15367</strain>
    </source>
</reference>
<dbReference type="Gene3D" id="3.20.10.10">
    <property type="entry name" value="D-amino Acid Aminotransferase, subunit A, domain 2"/>
    <property type="match status" value="1"/>
</dbReference>
<dbReference type="RefSeq" id="WP_188906377.1">
    <property type="nucleotide sequence ID" value="NZ_BMIQ01000001.1"/>
</dbReference>
<evidence type="ECO:0000256" key="6">
    <source>
        <dbReference type="ARBA" id="ARBA00009320"/>
    </source>
</evidence>
<dbReference type="EC" id="2.6.1.42" evidence="7"/>
<evidence type="ECO:0000256" key="8">
    <source>
        <dbReference type="ARBA" id="ARBA00014472"/>
    </source>
</evidence>
<dbReference type="Pfam" id="PF01063">
    <property type="entry name" value="Aminotran_4"/>
    <property type="match status" value="1"/>
</dbReference>
<comment type="catalytic activity">
    <reaction evidence="13">
        <text>L-leucine + 2-oxoglutarate = 4-methyl-2-oxopentanoate + L-glutamate</text>
        <dbReference type="Rhea" id="RHEA:18321"/>
        <dbReference type="ChEBI" id="CHEBI:16810"/>
        <dbReference type="ChEBI" id="CHEBI:17865"/>
        <dbReference type="ChEBI" id="CHEBI:29985"/>
        <dbReference type="ChEBI" id="CHEBI:57427"/>
        <dbReference type="EC" id="2.6.1.42"/>
    </reaction>
</comment>
<evidence type="ECO:0000256" key="12">
    <source>
        <dbReference type="ARBA" id="ARBA00048798"/>
    </source>
</evidence>
<name>A0A916ZBV3_9HYPH</name>
<evidence type="ECO:0000256" key="3">
    <source>
        <dbReference type="ARBA" id="ARBA00004824"/>
    </source>
</evidence>
<evidence type="ECO:0000256" key="4">
    <source>
        <dbReference type="ARBA" id="ARBA00004931"/>
    </source>
</evidence>
<evidence type="ECO:0000313" key="14">
    <source>
        <dbReference type="EMBL" id="GGD87013.1"/>
    </source>
</evidence>
<keyword evidence="14" id="KW-0456">Lyase</keyword>
<reference evidence="14" key="2">
    <citation type="submission" date="2020-09" db="EMBL/GenBank/DDBJ databases">
        <authorList>
            <person name="Sun Q."/>
            <person name="Zhou Y."/>
        </authorList>
    </citation>
    <scope>NUCLEOTIDE SEQUENCE</scope>
    <source>
        <strain evidence="14">CGMCC 1.15367</strain>
    </source>
</reference>
<dbReference type="FunFam" id="3.20.10.10:FF:000002">
    <property type="entry name" value="D-alanine aminotransferase"/>
    <property type="match status" value="1"/>
</dbReference>
<comment type="similarity">
    <text evidence="6">Belongs to the class-IV pyridoxal-phosphate-dependent aminotransferase family.</text>
</comment>
<keyword evidence="9" id="KW-0663">Pyridoxal phosphate</keyword>
<dbReference type="GO" id="GO:0008153">
    <property type="term" value="P:4-aminobenzoate biosynthetic process"/>
    <property type="evidence" value="ECO:0007669"/>
    <property type="project" value="TreeGrafter"/>
</dbReference>
<dbReference type="AlphaFoldDB" id="A0A916ZBV3"/>
<comment type="pathway">
    <text evidence="5">Amino-acid biosynthesis; L-leucine biosynthesis; L-leucine from 3-methyl-2-oxobutanoate: step 4/4.</text>
</comment>
<dbReference type="Proteomes" id="UP000644699">
    <property type="component" value="Unassembled WGS sequence"/>
</dbReference>
<keyword evidence="10" id="KW-0100">Branched-chain amino acid biosynthesis</keyword>
<dbReference type="InterPro" id="IPR050571">
    <property type="entry name" value="Class-IV_PLP-Dep_Aminotrnsfr"/>
</dbReference>
<accession>A0A916ZBV3</accession>